<dbReference type="InterPro" id="IPR036691">
    <property type="entry name" value="Endo/exonu/phosph_ase_sf"/>
</dbReference>
<dbReference type="eggNOG" id="COG2374">
    <property type="taxonomic scope" value="Bacteria"/>
</dbReference>
<evidence type="ECO:0000259" key="1">
    <source>
        <dbReference type="Pfam" id="PF03372"/>
    </source>
</evidence>
<dbReference type="PANTHER" id="PTHR42834">
    <property type="entry name" value="ENDONUCLEASE/EXONUCLEASE/PHOSPHATASE FAMILY PROTEIN (AFU_ORTHOLOGUE AFUA_3G09210)"/>
    <property type="match status" value="1"/>
</dbReference>
<protein>
    <recommendedName>
        <fullName evidence="1">Endonuclease/exonuclease/phosphatase domain-containing protein</fullName>
    </recommendedName>
</protein>
<dbReference type="EMBL" id="CP003740">
    <property type="protein sequence ID" value="AGI69411.1"/>
    <property type="molecule type" value="Genomic_DNA"/>
</dbReference>
<sequence>MTRFTIASFNVKNLIGADKEYYKFQSYTPEESAWKQGWMAEQLLSMDADIVGFQEIFEEDALRDVIALADTLGQASNDASIPDKSKRYHRKAIFRKLAYTPYFQNGGTTGLAFARNSADTGEAGQRRPGVAILSRFGFVGEPEIIQDLPQPVEIPFSALRGSDTDDDAGFFRLRRLSRPILKARIPIPQDHGEAQVITVFNCHLKSKLGEHVTPAGADFPPASDLTNYDPVTRALGSLRAALRRMAEAWVLRREIIAELDAGNPVMVLGDFNDGEHAVSSEIISGETPFKNYAWMLRHDAQTPRDRYSDAQNLQITEDINRARLHSAEKLFVRKSARDMIYTSAFGGTFESIDQIYMSRHFHPDYGNKIGEMEYFSALNDHLTDGSHPEAPYNKLASDHGQIIAHMVMGNGGS</sequence>
<evidence type="ECO:0000313" key="3">
    <source>
        <dbReference type="Proteomes" id="UP000005307"/>
    </source>
</evidence>
<dbReference type="SUPFAM" id="SSF56219">
    <property type="entry name" value="DNase I-like"/>
    <property type="match status" value="1"/>
</dbReference>
<dbReference type="HOGENOM" id="CLU_056923_0_0_5"/>
<dbReference type="AlphaFoldDB" id="M9RG98"/>
<reference evidence="2 3" key="1">
    <citation type="journal article" date="2013" name="PLoS ONE">
        <title>Poles Apart: Arctic and Antarctic Octadecabacter strains Share High Genome Plasticity and a New Type of Xanthorhodopsin.</title>
        <authorList>
            <person name="Vollmers J."/>
            <person name="Voget S."/>
            <person name="Dietrich S."/>
            <person name="Gollnow K."/>
            <person name="Smits M."/>
            <person name="Meyer K."/>
            <person name="Brinkhoff T."/>
            <person name="Simon M."/>
            <person name="Daniel R."/>
        </authorList>
    </citation>
    <scope>NUCLEOTIDE SEQUENCE [LARGE SCALE GENOMIC DNA]</scope>
    <source>
        <strain evidence="2 3">307</strain>
    </source>
</reference>
<name>M9RG98_9RHOB</name>
<dbReference type="RefSeq" id="WP_015501350.1">
    <property type="nucleotide sequence ID" value="NC_020911.1"/>
</dbReference>
<feature type="domain" description="Endonuclease/exonuclease/phosphatase" evidence="1">
    <location>
        <begin position="39"/>
        <end position="273"/>
    </location>
</feature>
<accession>M9RG98</accession>
<proteinExistence type="predicted"/>
<dbReference type="STRING" id="391626.OAN307_c39830"/>
<dbReference type="KEGG" id="oat:OAN307_c39830"/>
<dbReference type="Proteomes" id="UP000005307">
    <property type="component" value="Chromosome"/>
</dbReference>
<dbReference type="Gene3D" id="3.60.10.10">
    <property type="entry name" value="Endonuclease/exonuclease/phosphatase"/>
    <property type="match status" value="1"/>
</dbReference>
<dbReference type="PANTHER" id="PTHR42834:SF1">
    <property type="entry name" value="ENDONUCLEASE_EXONUCLEASE_PHOSPHATASE FAMILY PROTEIN (AFU_ORTHOLOGUE AFUA_3G09210)"/>
    <property type="match status" value="1"/>
</dbReference>
<dbReference type="InterPro" id="IPR005135">
    <property type="entry name" value="Endo/exonuclease/phosphatase"/>
</dbReference>
<gene>
    <name evidence="2" type="ORF">OAN307_c39830</name>
</gene>
<dbReference type="GO" id="GO:0003824">
    <property type="term" value="F:catalytic activity"/>
    <property type="evidence" value="ECO:0007669"/>
    <property type="project" value="InterPro"/>
</dbReference>
<dbReference type="OrthoDB" id="833328at2"/>
<organism evidence="2 3">
    <name type="scientific">Octadecabacter antarcticus 307</name>
    <dbReference type="NCBI Taxonomy" id="391626"/>
    <lineage>
        <taxon>Bacteria</taxon>
        <taxon>Pseudomonadati</taxon>
        <taxon>Pseudomonadota</taxon>
        <taxon>Alphaproteobacteria</taxon>
        <taxon>Rhodobacterales</taxon>
        <taxon>Roseobacteraceae</taxon>
        <taxon>Octadecabacter</taxon>
    </lineage>
</organism>
<dbReference type="Pfam" id="PF03372">
    <property type="entry name" value="Exo_endo_phos"/>
    <property type="match status" value="1"/>
</dbReference>
<keyword evidence="3" id="KW-1185">Reference proteome</keyword>
<evidence type="ECO:0000313" key="2">
    <source>
        <dbReference type="EMBL" id="AGI69411.1"/>
    </source>
</evidence>